<dbReference type="EMBL" id="BSXT01001032">
    <property type="protein sequence ID" value="GMF37641.1"/>
    <property type="molecule type" value="Genomic_DNA"/>
</dbReference>
<evidence type="ECO:0000313" key="3">
    <source>
        <dbReference type="Proteomes" id="UP001165121"/>
    </source>
</evidence>
<sequence length="153" mass="16785">MTSAMGLLVVVALWMIKSCASNGIMDMVSSFMDLEGLAEQAAKESSENTVATKSVDSTYPLSSVEMNALLQMYRYCRTQQSVALKTWCTGVDANVDAETGSDVLCPRGVLTHPCSGRVLRSNDSADRNKMEFLWPWQGLRCDAFTDPTTVTHM</sequence>
<dbReference type="OrthoDB" id="195103at2759"/>
<evidence type="ECO:0000313" key="2">
    <source>
        <dbReference type="EMBL" id="GMF37641.1"/>
    </source>
</evidence>
<comment type="caution">
    <text evidence="2">The sequence shown here is derived from an EMBL/GenBank/DDBJ whole genome shotgun (WGS) entry which is preliminary data.</text>
</comment>
<keyword evidence="3" id="KW-1185">Reference proteome</keyword>
<keyword evidence="1" id="KW-0732">Signal</keyword>
<name>A0A9W6XFW6_9STRA</name>
<feature type="chain" id="PRO_5040811905" evidence="1">
    <location>
        <begin position="22"/>
        <end position="153"/>
    </location>
</feature>
<gene>
    <name evidence="2" type="ORF">Pfra01_001060000</name>
</gene>
<accession>A0A9W6XFW6</accession>
<protein>
    <submittedName>
        <fullName evidence="2">Unnamed protein product</fullName>
    </submittedName>
</protein>
<proteinExistence type="predicted"/>
<dbReference type="Proteomes" id="UP001165121">
    <property type="component" value="Unassembled WGS sequence"/>
</dbReference>
<feature type="signal peptide" evidence="1">
    <location>
        <begin position="1"/>
        <end position="21"/>
    </location>
</feature>
<reference evidence="2" key="1">
    <citation type="submission" date="2023-04" db="EMBL/GenBank/DDBJ databases">
        <title>Phytophthora fragariaefolia NBRC 109709.</title>
        <authorList>
            <person name="Ichikawa N."/>
            <person name="Sato H."/>
            <person name="Tonouchi N."/>
        </authorList>
    </citation>
    <scope>NUCLEOTIDE SEQUENCE</scope>
    <source>
        <strain evidence="2">NBRC 109709</strain>
    </source>
</reference>
<dbReference type="AlphaFoldDB" id="A0A9W6XFW6"/>
<organism evidence="2 3">
    <name type="scientific">Phytophthora fragariaefolia</name>
    <dbReference type="NCBI Taxonomy" id="1490495"/>
    <lineage>
        <taxon>Eukaryota</taxon>
        <taxon>Sar</taxon>
        <taxon>Stramenopiles</taxon>
        <taxon>Oomycota</taxon>
        <taxon>Peronosporomycetes</taxon>
        <taxon>Peronosporales</taxon>
        <taxon>Peronosporaceae</taxon>
        <taxon>Phytophthora</taxon>
    </lineage>
</organism>
<evidence type="ECO:0000256" key="1">
    <source>
        <dbReference type="SAM" id="SignalP"/>
    </source>
</evidence>